<comment type="caution">
    <text evidence="1">The sequence shown here is derived from an EMBL/GenBank/DDBJ whole genome shotgun (WGS) entry which is preliminary data.</text>
</comment>
<dbReference type="AlphaFoldDB" id="A0A9P1GMX2"/>
<reference evidence="2" key="2">
    <citation type="submission" date="2024-04" db="EMBL/GenBank/DDBJ databases">
        <authorList>
            <person name="Chen Y."/>
            <person name="Shah S."/>
            <person name="Dougan E. K."/>
            <person name="Thang M."/>
            <person name="Chan C."/>
        </authorList>
    </citation>
    <scope>NUCLEOTIDE SEQUENCE [LARGE SCALE GENOMIC DNA]</scope>
</reference>
<evidence type="ECO:0000313" key="4">
    <source>
        <dbReference type="Proteomes" id="UP001152797"/>
    </source>
</evidence>
<dbReference type="EMBL" id="CAMXCT030006656">
    <property type="protein sequence ID" value="CAL4805101.1"/>
    <property type="molecule type" value="Genomic_DNA"/>
</dbReference>
<evidence type="ECO:0000313" key="1">
    <source>
        <dbReference type="EMBL" id="CAI4017789.1"/>
    </source>
</evidence>
<sequence length="387" mass="41195">MDCLQHCVAGLCTSASRRTKIGRLGHFGEGLAETDGRADSLYVPDRLVLAEHGEPGPSNGKLGALAMAIGCRLAATEERRDVCLAVYHATCGMHAGPLLAEVAADLNSPVRNGVAARAVPTALAKLSLRQANQVPLEGVVAVVVAAGGKQLCPSLSLAEREVMAWHLKPQVPVHCIWMSDTGSGSRLRMWSSTVAALYPLPRPRPLVQLELDHHRNLYNAVLKAAEAAAVSDGNHQVALGVLFQCGQIRTSSKDVPVRHPLWGDCLDPELVQLAECLDVKAAGPDLPKILLLLDAQRNPVAPQAPAREFLMCHGLHNLLVLLSNEAGKAHEVSCRQLTGAWPDAPDEDSTGGDGAEKCHCSEFCGSAKGKGQGTHALSYEHQKHAKY</sequence>
<proteinExistence type="predicted"/>
<evidence type="ECO:0000313" key="3">
    <source>
        <dbReference type="EMBL" id="CAL4805101.1"/>
    </source>
</evidence>
<gene>
    <name evidence="1" type="ORF">C1SCF055_LOCUS42409</name>
</gene>
<evidence type="ECO:0000313" key="2">
    <source>
        <dbReference type="EMBL" id="CAL1171164.1"/>
    </source>
</evidence>
<accession>A0A9P1GMX2</accession>
<dbReference type="Proteomes" id="UP001152797">
    <property type="component" value="Unassembled WGS sequence"/>
</dbReference>
<reference evidence="1" key="1">
    <citation type="submission" date="2022-10" db="EMBL/GenBank/DDBJ databases">
        <authorList>
            <person name="Chen Y."/>
            <person name="Dougan E. K."/>
            <person name="Chan C."/>
            <person name="Rhodes N."/>
            <person name="Thang M."/>
        </authorList>
    </citation>
    <scope>NUCLEOTIDE SEQUENCE</scope>
</reference>
<keyword evidence="4" id="KW-1185">Reference proteome</keyword>
<dbReference type="OrthoDB" id="432920at2759"/>
<dbReference type="EMBL" id="CAMXCT010006656">
    <property type="protein sequence ID" value="CAI4017789.1"/>
    <property type="molecule type" value="Genomic_DNA"/>
</dbReference>
<name>A0A9P1GMX2_9DINO</name>
<protein>
    <submittedName>
        <fullName evidence="3">RNase H type-1 domain-containing protein</fullName>
    </submittedName>
</protein>
<organism evidence="1">
    <name type="scientific">Cladocopium goreaui</name>
    <dbReference type="NCBI Taxonomy" id="2562237"/>
    <lineage>
        <taxon>Eukaryota</taxon>
        <taxon>Sar</taxon>
        <taxon>Alveolata</taxon>
        <taxon>Dinophyceae</taxon>
        <taxon>Suessiales</taxon>
        <taxon>Symbiodiniaceae</taxon>
        <taxon>Cladocopium</taxon>
    </lineage>
</organism>
<dbReference type="EMBL" id="CAMXCT020006656">
    <property type="protein sequence ID" value="CAL1171164.1"/>
    <property type="molecule type" value="Genomic_DNA"/>
</dbReference>